<feature type="non-terminal residue" evidence="2">
    <location>
        <position position="118"/>
    </location>
</feature>
<organism evidence="2">
    <name type="scientific">marine metagenome</name>
    <dbReference type="NCBI Taxonomy" id="408172"/>
    <lineage>
        <taxon>unclassified sequences</taxon>
        <taxon>metagenomes</taxon>
        <taxon>ecological metagenomes</taxon>
    </lineage>
</organism>
<sequence length="118" mass="12702">MLILAPLVIFLLCAACWGFADSRIVPAGLTVNSPADVLFLSSTSVVFICTLSVVLLGFDAVSRRRLTGELAMDLSQPMPRTDYACSQLIGVWMAAMIPTTIGILGGTFLIHQQMGEWP</sequence>
<accession>A0A382FEP1</accession>
<proteinExistence type="predicted"/>
<evidence type="ECO:0000313" key="2">
    <source>
        <dbReference type="EMBL" id="SVB61556.1"/>
    </source>
</evidence>
<keyword evidence="1" id="KW-1133">Transmembrane helix</keyword>
<keyword evidence="1" id="KW-0812">Transmembrane</keyword>
<gene>
    <name evidence="2" type="ORF">METZ01_LOCUS214410</name>
</gene>
<feature type="transmembrane region" description="Helical" evidence="1">
    <location>
        <begin position="88"/>
        <end position="110"/>
    </location>
</feature>
<name>A0A382FEP1_9ZZZZ</name>
<evidence type="ECO:0000256" key="1">
    <source>
        <dbReference type="SAM" id="Phobius"/>
    </source>
</evidence>
<feature type="transmembrane region" description="Helical" evidence="1">
    <location>
        <begin position="38"/>
        <end position="58"/>
    </location>
</feature>
<dbReference type="EMBL" id="UINC01049592">
    <property type="protein sequence ID" value="SVB61556.1"/>
    <property type="molecule type" value="Genomic_DNA"/>
</dbReference>
<dbReference type="AlphaFoldDB" id="A0A382FEP1"/>
<keyword evidence="1" id="KW-0472">Membrane</keyword>
<reference evidence="2" key="1">
    <citation type="submission" date="2018-05" db="EMBL/GenBank/DDBJ databases">
        <authorList>
            <person name="Lanie J.A."/>
            <person name="Ng W.-L."/>
            <person name="Kazmierczak K.M."/>
            <person name="Andrzejewski T.M."/>
            <person name="Davidsen T.M."/>
            <person name="Wayne K.J."/>
            <person name="Tettelin H."/>
            <person name="Glass J.I."/>
            <person name="Rusch D."/>
            <person name="Podicherti R."/>
            <person name="Tsui H.-C.T."/>
            <person name="Winkler M.E."/>
        </authorList>
    </citation>
    <scope>NUCLEOTIDE SEQUENCE</scope>
</reference>
<protein>
    <submittedName>
        <fullName evidence="2">Uncharacterized protein</fullName>
    </submittedName>
</protein>